<dbReference type="PANTHER" id="PTHR35984">
    <property type="entry name" value="PERIPLASMIC SERINE PROTEASE"/>
    <property type="match status" value="1"/>
</dbReference>
<dbReference type="Pfam" id="PF01972">
    <property type="entry name" value="SDH_protease"/>
    <property type="match status" value="1"/>
</dbReference>
<dbReference type="GO" id="GO:0016020">
    <property type="term" value="C:membrane"/>
    <property type="evidence" value="ECO:0007669"/>
    <property type="project" value="InterPro"/>
</dbReference>
<reference evidence="1 2" key="1">
    <citation type="submission" date="2018-03" db="EMBL/GenBank/DDBJ databases">
        <title>Cross-interface Injection: A General Nanoliter Liquid Handling Method Applied to Single Cells Genome Amplification Automated Nanoliter Liquid Handling Applied to Single Cell Multiple Displacement Amplification.</title>
        <authorList>
            <person name="Yun J."/>
            <person name="Xu P."/>
            <person name="Xu J."/>
            <person name="Dai X."/>
            <person name="Wang Y."/>
            <person name="Zheng X."/>
            <person name="Cao C."/>
            <person name="Yi Q."/>
            <person name="Zhu Y."/>
            <person name="Wang L."/>
            <person name="Dong Z."/>
            <person name="Huang Y."/>
            <person name="Huang L."/>
            <person name="Du W."/>
        </authorList>
    </citation>
    <scope>NUCLEOTIDE SEQUENCE [LARGE SCALE GENOMIC DNA]</scope>
    <source>
        <strain evidence="1 2">Z-D1-2</strain>
    </source>
</reference>
<evidence type="ECO:0000313" key="2">
    <source>
        <dbReference type="Proteomes" id="UP000240608"/>
    </source>
</evidence>
<dbReference type="InterPro" id="IPR002825">
    <property type="entry name" value="Pept_S49_ser-pept_pro"/>
</dbReference>
<dbReference type="SUPFAM" id="SSF52096">
    <property type="entry name" value="ClpP/crotonase"/>
    <property type="match status" value="1"/>
</dbReference>
<name>A0A2T4DTR6_9BACT</name>
<dbReference type="PANTHER" id="PTHR35984:SF1">
    <property type="entry name" value="PERIPLASMIC SERINE PROTEASE"/>
    <property type="match status" value="1"/>
</dbReference>
<proteinExistence type="predicted"/>
<protein>
    <recommendedName>
        <fullName evidence="3">Serine protease</fullName>
    </recommendedName>
</protein>
<comment type="caution">
    <text evidence="1">The sequence shown here is derived from an EMBL/GenBank/DDBJ whole genome shotgun (WGS) entry which is preliminary data.</text>
</comment>
<dbReference type="EMBL" id="PYVU01000021">
    <property type="protein sequence ID" value="PTB97197.1"/>
    <property type="molecule type" value="Genomic_DNA"/>
</dbReference>
<gene>
    <name evidence="1" type="ORF">C9994_03870</name>
</gene>
<dbReference type="InterPro" id="IPR029045">
    <property type="entry name" value="ClpP/crotonase-like_dom_sf"/>
</dbReference>
<organism evidence="1 2">
    <name type="scientific">Marivirga lumbricoides</name>
    <dbReference type="NCBI Taxonomy" id="1046115"/>
    <lineage>
        <taxon>Bacteria</taxon>
        <taxon>Pseudomonadati</taxon>
        <taxon>Bacteroidota</taxon>
        <taxon>Cytophagia</taxon>
        <taxon>Cytophagales</taxon>
        <taxon>Marivirgaceae</taxon>
        <taxon>Marivirga</taxon>
    </lineage>
</organism>
<accession>A0A2T4DTR6</accession>
<sequence>MAKAKRIELIKKIQEKRDSCLITYVTTTRPGGEVQMAMDSIRHIFQHIKDFKKDEKFNIDLFIYSNGGDGTVPWRLVTLIREYSKRFSVLVPFRAFSAATLTSLGADEIIMHPMGMLGPTDPTVSNDFNPENPNTKQKLGISVEDVTAYINLIKEDAGITHEDELVQAFNKLTEKVHPLALGNVKRSLSQSRMMARKLLALHMDKAKEQHQIDEIIDNLTSKLFFHGHPINRTEAENEVGINTVKKPNKEIEDLIWSLYLEYENEMKLNEPFNPVFEFIRLTPNIAVGAPSTTPKQTSKLVYIESENATNVNVLEYEILGAKNNNGVINTQMSTLFQGWKTE</sequence>
<dbReference type="AlphaFoldDB" id="A0A2T4DTR6"/>
<dbReference type="Gene3D" id="3.90.226.10">
    <property type="entry name" value="2-enoyl-CoA Hydratase, Chain A, domain 1"/>
    <property type="match status" value="1"/>
</dbReference>
<dbReference type="Proteomes" id="UP000240608">
    <property type="component" value="Unassembled WGS sequence"/>
</dbReference>
<evidence type="ECO:0008006" key="3">
    <source>
        <dbReference type="Google" id="ProtNLM"/>
    </source>
</evidence>
<evidence type="ECO:0000313" key="1">
    <source>
        <dbReference type="EMBL" id="PTB97197.1"/>
    </source>
</evidence>